<evidence type="ECO:0000313" key="5">
    <source>
        <dbReference type="EMBL" id="MEM0572442.1"/>
    </source>
</evidence>
<dbReference type="Pfam" id="PF18962">
    <property type="entry name" value="Por_Secre_tail"/>
    <property type="match status" value="1"/>
</dbReference>
<dbReference type="Proteomes" id="UP001390963">
    <property type="component" value="Unassembled WGS sequence"/>
</dbReference>
<sequence length="288" mass="31490">MKTFITIFILALSTNAFAQITQIPDPVFEQALIDLGIDSDGIVNGQVLTSDVETVISLNLNHKGIDDITGIEDFAALEILDVTGNYLLVLDVSNNLQLKELYCSSDSAGFNMPVSSLDLTNNTNLEILYGENLIFLESLDAKNGNNGILNITLPCEFEGEPCQLTELDCVKVDDELAANNNEPPYNGWYLAANFVYSEDCILGVSENNSSTYSIHPNPAKNELFITAQNTAGNLKVKIFNIEGKLLSTQTLEVANKTSIDVSSLTSGIYFLNIEDENGITIIKKFVKE</sequence>
<dbReference type="Proteomes" id="UP001388259">
    <property type="component" value="Unassembled WGS sequence"/>
</dbReference>
<keyword evidence="7" id="KW-1185">Reference proteome</keyword>
<feature type="signal peptide" evidence="2">
    <location>
        <begin position="1"/>
        <end position="18"/>
    </location>
</feature>
<reference evidence="4 7" key="1">
    <citation type="submission" date="2024-01" db="EMBL/GenBank/DDBJ databases">
        <title>Aequorivita flavus sp. nov., isolated from deep-sea sediment.</title>
        <authorList>
            <person name="Chen X."/>
        </authorList>
    </citation>
    <scope>NUCLEOTIDE SEQUENCE</scope>
    <source>
        <strain evidence="4">MCCC 1A16923</strain>
        <strain evidence="5 7">MCCC 1A16935</strain>
    </source>
</reference>
<keyword evidence="1 2" id="KW-0732">Signal</keyword>
<evidence type="ECO:0000313" key="7">
    <source>
        <dbReference type="Proteomes" id="UP001390963"/>
    </source>
</evidence>
<name>A0AB35YQZ4_9FLAO</name>
<dbReference type="AlphaFoldDB" id="A0AB35YQZ4"/>
<dbReference type="EMBL" id="JBANCF010000002">
    <property type="protein sequence ID" value="MEM0572442.1"/>
    <property type="molecule type" value="Genomic_DNA"/>
</dbReference>
<proteinExistence type="predicted"/>
<evidence type="ECO:0000259" key="3">
    <source>
        <dbReference type="Pfam" id="PF18962"/>
    </source>
</evidence>
<organism evidence="4 6">
    <name type="scientific">Aequorivita flava</name>
    <dbReference type="NCBI Taxonomy" id="3114371"/>
    <lineage>
        <taxon>Bacteria</taxon>
        <taxon>Pseudomonadati</taxon>
        <taxon>Bacteroidota</taxon>
        <taxon>Flavobacteriia</taxon>
        <taxon>Flavobacteriales</taxon>
        <taxon>Flavobacteriaceae</taxon>
        <taxon>Aequorivita</taxon>
    </lineage>
</organism>
<accession>A0AB35YQZ4</accession>
<dbReference type="NCBIfam" id="TIGR04183">
    <property type="entry name" value="Por_Secre_tail"/>
    <property type="match status" value="1"/>
</dbReference>
<dbReference type="RefSeq" id="WP_279449888.1">
    <property type="nucleotide sequence ID" value="NZ_JAZBJM010000002.1"/>
</dbReference>
<feature type="chain" id="PRO_5044334504" evidence="2">
    <location>
        <begin position="19"/>
        <end position="288"/>
    </location>
</feature>
<evidence type="ECO:0000313" key="4">
    <source>
        <dbReference type="EMBL" id="MEM0517751.1"/>
    </source>
</evidence>
<dbReference type="EMBL" id="JAZBJM010000002">
    <property type="protein sequence ID" value="MEM0517751.1"/>
    <property type="molecule type" value="Genomic_DNA"/>
</dbReference>
<feature type="domain" description="Secretion system C-terminal sorting" evidence="3">
    <location>
        <begin position="214"/>
        <end position="286"/>
    </location>
</feature>
<comment type="caution">
    <text evidence="4">The sequence shown here is derived from an EMBL/GenBank/DDBJ whole genome shotgun (WGS) entry which is preliminary data.</text>
</comment>
<evidence type="ECO:0000256" key="1">
    <source>
        <dbReference type="ARBA" id="ARBA00022729"/>
    </source>
</evidence>
<dbReference type="InterPro" id="IPR032675">
    <property type="entry name" value="LRR_dom_sf"/>
</dbReference>
<dbReference type="Gene3D" id="3.80.10.10">
    <property type="entry name" value="Ribonuclease Inhibitor"/>
    <property type="match status" value="1"/>
</dbReference>
<evidence type="ECO:0000313" key="6">
    <source>
        <dbReference type="Proteomes" id="UP001388259"/>
    </source>
</evidence>
<gene>
    <name evidence="5" type="ORF">VZD24_02840</name>
    <name evidence="4" type="ORF">VZD85_05265</name>
</gene>
<protein>
    <submittedName>
        <fullName evidence="4">T9SS type A sorting domain-containing protein</fullName>
    </submittedName>
</protein>
<dbReference type="SUPFAM" id="SSF52058">
    <property type="entry name" value="L domain-like"/>
    <property type="match status" value="1"/>
</dbReference>
<evidence type="ECO:0000256" key="2">
    <source>
        <dbReference type="SAM" id="SignalP"/>
    </source>
</evidence>
<dbReference type="InterPro" id="IPR026444">
    <property type="entry name" value="Secre_tail"/>
</dbReference>